<evidence type="ECO:0000313" key="4">
    <source>
        <dbReference type="Proteomes" id="UP000054383"/>
    </source>
</evidence>
<accession>A0A0U1LVJ3</accession>
<dbReference type="OMA" id="CPRQLAN"/>
<feature type="domain" description="CASTOR ACT" evidence="2">
    <location>
        <begin position="111"/>
        <end position="171"/>
    </location>
</feature>
<protein>
    <recommendedName>
        <fullName evidence="2">CASTOR ACT domain-containing protein</fullName>
    </recommendedName>
</protein>
<feature type="compositionally biased region" description="Low complexity" evidence="1">
    <location>
        <begin position="195"/>
        <end position="205"/>
    </location>
</feature>
<feature type="compositionally biased region" description="Polar residues" evidence="1">
    <location>
        <begin position="409"/>
        <end position="419"/>
    </location>
</feature>
<sequence length="505" mass="54997">MEQSISLISATVQVTDSGLALMHIPLDLYPFFVQPLLRLLFCDIPAINESEDEEDADHASQTPFNLGFVNLSLTPVEVSVVCSRQLADRFFVPLASRLNKLAATDKTVSVSKDDYIAMQVEGQGLDAGRRVLELTGPLALAGISIFFISTYFSDYILVPLRSKDEVVHALTNQGFTFETDSEQFVNNIQSPRIPPTVQSPIQTSPPSTPPPSTVNELQTRTFDYLRKNKIIPRVDQSIRLVQCCAHHRDGATESSAAILRAALTTALLVDHPRFLSLTLTPADPAASLLLEKRLLPRFTLDPSYESSDDERSILLGSKEDILIPITLDLRDVPIEATGIVCGVAGRLADATAHPDPLAALSSSSSPANDSKRFSFGSTNIDDLRLSDSVSSLAPSTSSVTRKSEWPLSATDNPTKNSQLNSAIYDRRFSRDSNASGGYPATTPATIPHHRLEPEQYGDAVEISFLSTARAGTVLVWEREICQAVNALDAETSQQHLSDVHVDEGL</sequence>
<reference evidence="3 4" key="1">
    <citation type="submission" date="2015-04" db="EMBL/GenBank/DDBJ databases">
        <authorList>
            <person name="Syromyatnikov M.Y."/>
            <person name="Popov V.N."/>
        </authorList>
    </citation>
    <scope>NUCLEOTIDE SEQUENCE [LARGE SCALE GENOMIC DNA]</scope>
    <source>
        <strain evidence="3">WF-38-12</strain>
    </source>
</reference>
<dbReference type="STRING" id="28573.A0A0U1LVJ3"/>
<dbReference type="GO" id="GO:0006520">
    <property type="term" value="P:amino acid metabolic process"/>
    <property type="evidence" value="ECO:0007669"/>
    <property type="project" value="UniProtKB-ARBA"/>
</dbReference>
<feature type="region of interest" description="Disordered" evidence="1">
    <location>
        <begin position="192"/>
        <end position="215"/>
    </location>
</feature>
<dbReference type="InterPro" id="IPR051719">
    <property type="entry name" value="CASTOR_mTORC1"/>
</dbReference>
<dbReference type="GO" id="GO:0046394">
    <property type="term" value="P:carboxylic acid biosynthetic process"/>
    <property type="evidence" value="ECO:0007669"/>
    <property type="project" value="UniProtKB-ARBA"/>
</dbReference>
<dbReference type="InterPro" id="IPR045865">
    <property type="entry name" value="ACT-like_dom_sf"/>
</dbReference>
<evidence type="ECO:0000259" key="2">
    <source>
        <dbReference type="Pfam" id="PF13840"/>
    </source>
</evidence>
<dbReference type="AlphaFoldDB" id="A0A0U1LVJ3"/>
<dbReference type="InterPro" id="IPR027795">
    <property type="entry name" value="CASTOR_ACT_dom"/>
</dbReference>
<organism evidence="3 4">
    <name type="scientific">Talaromyces islandicus</name>
    <name type="common">Penicillium islandicum</name>
    <dbReference type="NCBI Taxonomy" id="28573"/>
    <lineage>
        <taxon>Eukaryota</taxon>
        <taxon>Fungi</taxon>
        <taxon>Dikarya</taxon>
        <taxon>Ascomycota</taxon>
        <taxon>Pezizomycotina</taxon>
        <taxon>Eurotiomycetes</taxon>
        <taxon>Eurotiomycetidae</taxon>
        <taxon>Eurotiales</taxon>
        <taxon>Trichocomaceae</taxon>
        <taxon>Talaromyces</taxon>
        <taxon>Talaromyces sect. Islandici</taxon>
    </lineage>
</organism>
<dbReference type="EMBL" id="CVMT01000003">
    <property type="protein sequence ID" value="CRG87428.1"/>
    <property type="molecule type" value="Genomic_DNA"/>
</dbReference>
<dbReference type="PANTHER" id="PTHR31131:SF6">
    <property type="entry name" value="CASTOR ACT DOMAIN-CONTAINING PROTEIN"/>
    <property type="match status" value="1"/>
</dbReference>
<feature type="region of interest" description="Disordered" evidence="1">
    <location>
        <begin position="390"/>
        <end position="419"/>
    </location>
</feature>
<dbReference type="Gene3D" id="3.30.2130.10">
    <property type="entry name" value="VC0802-like"/>
    <property type="match status" value="1"/>
</dbReference>
<name>A0A0U1LVJ3_TALIS</name>
<keyword evidence="4" id="KW-1185">Reference proteome</keyword>
<proteinExistence type="predicted"/>
<evidence type="ECO:0000313" key="3">
    <source>
        <dbReference type="EMBL" id="CRG87428.1"/>
    </source>
</evidence>
<dbReference type="OrthoDB" id="58529at2759"/>
<evidence type="ECO:0000256" key="1">
    <source>
        <dbReference type="SAM" id="MobiDB-lite"/>
    </source>
</evidence>
<dbReference type="Proteomes" id="UP000054383">
    <property type="component" value="Unassembled WGS sequence"/>
</dbReference>
<dbReference type="SUPFAM" id="SSF55021">
    <property type="entry name" value="ACT-like"/>
    <property type="match status" value="1"/>
</dbReference>
<gene>
    <name evidence="3" type="ORF">PISL3812_04445</name>
</gene>
<dbReference type="PANTHER" id="PTHR31131">
    <property type="entry name" value="CHROMOSOME 1, WHOLE GENOME SHOTGUN SEQUENCE"/>
    <property type="match status" value="1"/>
</dbReference>
<dbReference type="Pfam" id="PF13840">
    <property type="entry name" value="ACT_7"/>
    <property type="match status" value="1"/>
</dbReference>